<feature type="domain" description="Peptidase M20 dimerisation" evidence="4">
    <location>
        <begin position="187"/>
        <end position="286"/>
    </location>
</feature>
<dbReference type="Gene3D" id="3.30.70.360">
    <property type="match status" value="1"/>
</dbReference>
<dbReference type="AlphaFoldDB" id="A0A846QLD4"/>
<organism evidence="5 6">
    <name type="scientific">Desulfobaculum xiamenense</name>
    <dbReference type="NCBI Taxonomy" id="995050"/>
    <lineage>
        <taxon>Bacteria</taxon>
        <taxon>Pseudomonadati</taxon>
        <taxon>Thermodesulfobacteriota</taxon>
        <taxon>Desulfovibrionia</taxon>
        <taxon>Desulfovibrionales</taxon>
        <taxon>Desulfovibrionaceae</taxon>
        <taxon>Desulfobaculum</taxon>
    </lineage>
</organism>
<dbReference type="InterPro" id="IPR002933">
    <property type="entry name" value="Peptidase_M20"/>
</dbReference>
<name>A0A846QLD4_9BACT</name>
<keyword evidence="1" id="KW-0479">Metal-binding</keyword>
<keyword evidence="6" id="KW-1185">Reference proteome</keyword>
<accession>A0A846QLD4</accession>
<feature type="active site" evidence="3">
    <location>
        <position position="93"/>
    </location>
</feature>
<evidence type="ECO:0000259" key="4">
    <source>
        <dbReference type="Pfam" id="PF07687"/>
    </source>
</evidence>
<dbReference type="EC" id="3.4.17.11" evidence="5"/>
<dbReference type="Pfam" id="PF07687">
    <property type="entry name" value="M20_dimer"/>
    <property type="match status" value="1"/>
</dbReference>
<feature type="active site" description="Proton acceptor" evidence="3">
    <location>
        <position position="152"/>
    </location>
</feature>
<dbReference type="RefSeq" id="WP_167940340.1">
    <property type="nucleotide sequence ID" value="NZ_JAATJA010000001.1"/>
</dbReference>
<dbReference type="SUPFAM" id="SSF53187">
    <property type="entry name" value="Zn-dependent exopeptidases"/>
    <property type="match status" value="1"/>
</dbReference>
<dbReference type="GO" id="GO:0046872">
    <property type="term" value="F:metal ion binding"/>
    <property type="evidence" value="ECO:0007669"/>
    <property type="project" value="UniProtKB-KW"/>
</dbReference>
<keyword evidence="5" id="KW-0645">Protease</keyword>
<sequence>MTDAQLDTMCAFIAEHEGAMFALLETLVRINSHTPNRAGVNRVGAVMRGVFEGMGFGVRMVDGGARGDILVASNAACEAGADGRQVLVSGHMDTVFPPGEFETMEHRAHGIVGPGVIDMKGGLVAAVYALGALDHAGLLADIPVRVVLNADEEIGSPDSRALIEAEARRSAFAMVFECGGLRGEIVTGRKGRTPFRIESSGRGGHAGAQGQDKPSAILELARRIVEVEALNDVERGMSVNVGVIEGGTGPNVVARQAVAIAEARYMSEVDGGELRDALLRLFERPGLPGTRSRLLLQQGRPAMDQTPGNEALFGVVADVAARLGLPIGEEFRGGVSDANFIAAVGCPVLDGMGPSGDRDHSHDEYMIPTSLAERATLAAGTIAESWRLFAEGGLFLSDAQDDA</sequence>
<dbReference type="InterPro" id="IPR017150">
    <property type="entry name" value="Pept_M20_glutamate_carboxypep"/>
</dbReference>
<dbReference type="PIRSF" id="PIRSF037238">
    <property type="entry name" value="Carboxypeptidase_G2"/>
    <property type="match status" value="1"/>
</dbReference>
<dbReference type="GO" id="GO:0004180">
    <property type="term" value="F:carboxypeptidase activity"/>
    <property type="evidence" value="ECO:0007669"/>
    <property type="project" value="UniProtKB-KW"/>
</dbReference>
<gene>
    <name evidence="5" type="ORF">GGQ74_000912</name>
</gene>
<keyword evidence="5" id="KW-0121">Carboxypeptidase</keyword>
<evidence type="ECO:0000313" key="5">
    <source>
        <dbReference type="EMBL" id="NJB67272.1"/>
    </source>
</evidence>
<evidence type="ECO:0000256" key="2">
    <source>
        <dbReference type="ARBA" id="ARBA00022801"/>
    </source>
</evidence>
<dbReference type="SUPFAM" id="SSF55031">
    <property type="entry name" value="Bacterial exopeptidase dimerisation domain"/>
    <property type="match status" value="1"/>
</dbReference>
<dbReference type="Proteomes" id="UP000580856">
    <property type="component" value="Unassembled WGS sequence"/>
</dbReference>
<evidence type="ECO:0000313" key="6">
    <source>
        <dbReference type="Proteomes" id="UP000580856"/>
    </source>
</evidence>
<dbReference type="InterPro" id="IPR011650">
    <property type="entry name" value="Peptidase_M20_dimer"/>
</dbReference>
<proteinExistence type="predicted"/>
<reference evidence="5 6" key="1">
    <citation type="submission" date="2020-03" db="EMBL/GenBank/DDBJ databases">
        <title>Genomic Encyclopedia of Type Strains, Phase IV (KMG-IV): sequencing the most valuable type-strain genomes for metagenomic binning, comparative biology and taxonomic classification.</title>
        <authorList>
            <person name="Goeker M."/>
        </authorList>
    </citation>
    <scope>NUCLEOTIDE SEQUENCE [LARGE SCALE GENOMIC DNA]</scope>
    <source>
        <strain evidence="5 6">DSM 24233</strain>
    </source>
</reference>
<evidence type="ECO:0000256" key="1">
    <source>
        <dbReference type="ARBA" id="ARBA00022723"/>
    </source>
</evidence>
<dbReference type="InterPro" id="IPR036264">
    <property type="entry name" value="Bact_exopeptidase_dim_dom"/>
</dbReference>
<dbReference type="InterPro" id="IPR050072">
    <property type="entry name" value="Peptidase_M20A"/>
</dbReference>
<comment type="caution">
    <text evidence="5">The sequence shown here is derived from an EMBL/GenBank/DDBJ whole genome shotgun (WGS) entry which is preliminary data.</text>
</comment>
<dbReference type="Gene3D" id="3.40.630.10">
    <property type="entry name" value="Zn peptidases"/>
    <property type="match status" value="1"/>
</dbReference>
<evidence type="ECO:0000256" key="3">
    <source>
        <dbReference type="PIRSR" id="PIRSR037238-1"/>
    </source>
</evidence>
<dbReference type="PANTHER" id="PTHR43808:SF9">
    <property type="entry name" value="BLL0789 PROTEIN"/>
    <property type="match status" value="1"/>
</dbReference>
<dbReference type="Pfam" id="PF01546">
    <property type="entry name" value="Peptidase_M20"/>
    <property type="match status" value="1"/>
</dbReference>
<dbReference type="EMBL" id="JAATJA010000001">
    <property type="protein sequence ID" value="NJB67272.1"/>
    <property type="molecule type" value="Genomic_DNA"/>
</dbReference>
<dbReference type="CDD" id="cd03885">
    <property type="entry name" value="M20_CPDG2"/>
    <property type="match status" value="1"/>
</dbReference>
<keyword evidence="2 5" id="KW-0378">Hydrolase</keyword>
<dbReference type="PANTHER" id="PTHR43808">
    <property type="entry name" value="ACETYLORNITHINE DEACETYLASE"/>
    <property type="match status" value="1"/>
</dbReference>
<protein>
    <submittedName>
        <fullName evidence="5">Glutamate carboxypeptidase</fullName>
        <ecNumber evidence="5">3.4.17.11</ecNumber>
    </submittedName>
</protein>